<evidence type="ECO:0000313" key="2">
    <source>
        <dbReference type="EMBL" id="KAF2868736.1"/>
    </source>
</evidence>
<feature type="compositionally biased region" description="Polar residues" evidence="1">
    <location>
        <begin position="15"/>
        <end position="35"/>
    </location>
</feature>
<feature type="compositionally biased region" description="Polar residues" evidence="1">
    <location>
        <begin position="652"/>
        <end position="670"/>
    </location>
</feature>
<feature type="region of interest" description="Disordered" evidence="1">
    <location>
        <begin position="336"/>
        <end position="359"/>
    </location>
</feature>
<feature type="compositionally biased region" description="Polar residues" evidence="1">
    <location>
        <begin position="467"/>
        <end position="476"/>
    </location>
</feature>
<name>A0A7C8M4Y0_9PLEO</name>
<feature type="compositionally biased region" description="Basic and acidic residues" evidence="1">
    <location>
        <begin position="581"/>
        <end position="600"/>
    </location>
</feature>
<feature type="compositionally biased region" description="Basic residues" evidence="1">
    <location>
        <begin position="717"/>
        <end position="727"/>
    </location>
</feature>
<comment type="caution">
    <text evidence="2">The sequence shown here is derived from an EMBL/GenBank/DDBJ whole genome shotgun (WGS) entry which is preliminary data.</text>
</comment>
<evidence type="ECO:0000256" key="1">
    <source>
        <dbReference type="SAM" id="MobiDB-lite"/>
    </source>
</evidence>
<organism evidence="2 3">
    <name type="scientific">Massariosphaeria phaeospora</name>
    <dbReference type="NCBI Taxonomy" id="100035"/>
    <lineage>
        <taxon>Eukaryota</taxon>
        <taxon>Fungi</taxon>
        <taxon>Dikarya</taxon>
        <taxon>Ascomycota</taxon>
        <taxon>Pezizomycotina</taxon>
        <taxon>Dothideomycetes</taxon>
        <taxon>Pleosporomycetidae</taxon>
        <taxon>Pleosporales</taxon>
        <taxon>Pleosporales incertae sedis</taxon>
        <taxon>Massariosphaeria</taxon>
    </lineage>
</organism>
<dbReference type="EMBL" id="JAADJZ010000018">
    <property type="protein sequence ID" value="KAF2868736.1"/>
    <property type="molecule type" value="Genomic_DNA"/>
</dbReference>
<feature type="region of interest" description="Disordered" evidence="1">
    <location>
        <begin position="54"/>
        <end position="319"/>
    </location>
</feature>
<keyword evidence="3" id="KW-1185">Reference proteome</keyword>
<feature type="compositionally biased region" description="Polar residues" evidence="1">
    <location>
        <begin position="81"/>
        <end position="95"/>
    </location>
</feature>
<sequence>MYRSLANVDTDPERSQMSSTTPVNTGNVSNSDLPATISTKFPQAIARSLSPVAAMSPVGGSRIPRKAATPSSLPRRPAQGSRLSTQRTSIPQFSGGSKHPAGPPTESTSELSPPSHRDKPLPSPPFAQIVDSESPPKASRTLVDAEVAGTPTSEEWPVIQPENVPSNAEKAPSSSDLHPGSGKQDKILPKQTVSQKTSSEKAPLIPLKHTPTERDNIQSPPPQPRSLYASLSRSTVPSRSSGLSRSETIPAISTSQHDVIDSPLAHKKSSRGLSAATSRSGSNRNSVPVGNQGLTSGMSWRLKPSSPRRPTHNGTAKVLSQSRTFPLLLSRNIPARRLTGVDQGRTTSESDTRTRSLSQEVLNDSSSIWSLAAGSSIDEDPEQEYDSSIRVKRLSGHSFASGLGPILRVASDADFVILGSGDAVPEVPPLPATVPHKAPQERSLSALAGRISRQTMSKLSLGLGPRTGTTQSSGSMKSPPVSPRVIPIRSMQPPRNISADVAAQDSVTGRSSSTGLAGVSKLPLSYPASKRISSAPSQIPAIPKGSPRFANNKDKGALVGTSSPVNLIPMKAERVLGISPQDREKSVLDRTKNRLGDRGKTSPTLGYMVRQNARKTSNTEGSPTSRSLGSPSLPHFPGNASLPQSRKGRVSSGLSSLRVTENVASESLESGTHKNKTQSPPVKRVGSNTAPVSPRVNEKQEPPKTTKKDAPEVAAKVKAKRSFRKLFQKREAKPTEKPAQPNEPKRSSLTGSALAKRFRSANPSKGNASNMPGRGPDSRPGPKTAISKSGEHGSNMRAGTPSPELRMPSPTPEVASATADTATVVNNLIARVAELPDESPDRLRGLEIAEVCMTLHLHTLMLKDLVLTVRKQAVLNSVEMYRHAKIAAMEARKHARQAELSVKQAGVVIDRLFKLTELHLDPETARLIRQLVKSTGLIEETSGSENTVLPSSGPAN</sequence>
<feature type="compositionally biased region" description="Basic and acidic residues" evidence="1">
    <location>
        <begin position="696"/>
        <end position="711"/>
    </location>
</feature>
<gene>
    <name evidence="2" type="ORF">BDV95DRAFT_597064</name>
</gene>
<feature type="region of interest" description="Disordered" evidence="1">
    <location>
        <begin position="501"/>
        <end position="521"/>
    </location>
</feature>
<reference evidence="2 3" key="1">
    <citation type="submission" date="2020-01" db="EMBL/GenBank/DDBJ databases">
        <authorList>
            <consortium name="DOE Joint Genome Institute"/>
            <person name="Haridas S."/>
            <person name="Albert R."/>
            <person name="Binder M."/>
            <person name="Bloem J."/>
            <person name="Labutti K."/>
            <person name="Salamov A."/>
            <person name="Andreopoulos B."/>
            <person name="Baker S.E."/>
            <person name="Barry K."/>
            <person name="Bills G."/>
            <person name="Bluhm B.H."/>
            <person name="Cannon C."/>
            <person name="Castanera R."/>
            <person name="Culley D.E."/>
            <person name="Daum C."/>
            <person name="Ezra D."/>
            <person name="Gonzalez J.B."/>
            <person name="Henrissat B."/>
            <person name="Kuo A."/>
            <person name="Liang C."/>
            <person name="Lipzen A."/>
            <person name="Lutzoni F."/>
            <person name="Magnuson J."/>
            <person name="Mondo S."/>
            <person name="Nolan M."/>
            <person name="Ohm R."/>
            <person name="Pangilinan J."/>
            <person name="Park H.-J.H."/>
            <person name="Ramirez L."/>
            <person name="Alfaro M."/>
            <person name="Sun H."/>
            <person name="Tritt A."/>
            <person name="Yoshinaga Y."/>
            <person name="Zwiers L.-H.L."/>
            <person name="Turgeon B.G."/>
            <person name="Goodwin S.B."/>
            <person name="Spatafora J.W."/>
            <person name="Crous P.W."/>
            <person name="Grigoriev I.V."/>
        </authorList>
    </citation>
    <scope>NUCLEOTIDE SEQUENCE [LARGE SCALE GENOMIC DNA]</scope>
    <source>
        <strain evidence="2 3">CBS 611.86</strain>
    </source>
</reference>
<dbReference type="Proteomes" id="UP000481861">
    <property type="component" value="Unassembled WGS sequence"/>
</dbReference>
<feature type="region of interest" description="Disordered" evidence="1">
    <location>
        <begin position="576"/>
        <end position="814"/>
    </location>
</feature>
<dbReference type="OrthoDB" id="5407305at2759"/>
<feature type="compositionally biased region" description="Polar residues" evidence="1">
    <location>
        <begin position="614"/>
        <end position="630"/>
    </location>
</feature>
<feature type="region of interest" description="Disordered" evidence="1">
    <location>
        <begin position="460"/>
        <end position="482"/>
    </location>
</feature>
<evidence type="ECO:0000313" key="3">
    <source>
        <dbReference type="Proteomes" id="UP000481861"/>
    </source>
</evidence>
<feature type="compositionally biased region" description="Low complexity" evidence="1">
    <location>
        <begin position="230"/>
        <end position="246"/>
    </location>
</feature>
<accession>A0A7C8M4Y0</accession>
<proteinExistence type="predicted"/>
<feature type="compositionally biased region" description="Polar residues" evidence="1">
    <location>
        <begin position="761"/>
        <end position="770"/>
    </location>
</feature>
<protein>
    <submittedName>
        <fullName evidence="2">Uncharacterized protein</fullName>
    </submittedName>
</protein>
<feature type="compositionally biased region" description="Low complexity" evidence="1">
    <location>
        <begin position="104"/>
        <end position="114"/>
    </location>
</feature>
<feature type="compositionally biased region" description="Polar residues" evidence="1">
    <location>
        <begin position="271"/>
        <end position="298"/>
    </location>
</feature>
<feature type="region of interest" description="Disordered" evidence="1">
    <location>
        <begin position="535"/>
        <end position="557"/>
    </location>
</feature>
<feature type="region of interest" description="Disordered" evidence="1">
    <location>
        <begin position="1"/>
        <end position="35"/>
    </location>
</feature>
<dbReference type="AlphaFoldDB" id="A0A7C8M4Y0"/>
<feature type="compositionally biased region" description="Polar residues" evidence="1">
    <location>
        <begin position="505"/>
        <end position="515"/>
    </location>
</feature>